<gene>
    <name evidence="1" type="ORF">PVAG01_06938</name>
</gene>
<reference evidence="1 2" key="1">
    <citation type="submission" date="2024-06" db="EMBL/GenBank/DDBJ databases">
        <title>Complete genome of Phlyctema vagabunda strain 19-DSS-EL-015.</title>
        <authorList>
            <person name="Fiorenzani C."/>
        </authorList>
    </citation>
    <scope>NUCLEOTIDE SEQUENCE [LARGE SCALE GENOMIC DNA]</scope>
    <source>
        <strain evidence="1 2">19-DSS-EL-015</strain>
    </source>
</reference>
<name>A0ABR4PB10_9HELO</name>
<evidence type="ECO:0000313" key="2">
    <source>
        <dbReference type="Proteomes" id="UP001629113"/>
    </source>
</evidence>
<sequence length="207" mass="22884">MIKLCETETQIRPEDLPLPTIEKLLEIDACLENLINALTDHALWEGPGLDNVHPTLYHVWDFVNRSRYKLSEFGNIQQGRPVELPEQFNPTTKLLARTNLVETLMKTPAHPGTGNQAALKLFQDVCGRTMVVRLLITDKTGNAAVMTGAQPPTIDFGDECKRRLEDLEKCLPEGQMAAGVMASSLPQCLSDTSRQSAQASSSLDRKA</sequence>
<accession>A0ABR4PB10</accession>
<organism evidence="1 2">
    <name type="scientific">Phlyctema vagabunda</name>
    <dbReference type="NCBI Taxonomy" id="108571"/>
    <lineage>
        <taxon>Eukaryota</taxon>
        <taxon>Fungi</taxon>
        <taxon>Dikarya</taxon>
        <taxon>Ascomycota</taxon>
        <taxon>Pezizomycotina</taxon>
        <taxon>Leotiomycetes</taxon>
        <taxon>Helotiales</taxon>
        <taxon>Dermateaceae</taxon>
        <taxon>Phlyctema</taxon>
    </lineage>
</organism>
<dbReference type="Proteomes" id="UP001629113">
    <property type="component" value="Unassembled WGS sequence"/>
</dbReference>
<comment type="caution">
    <text evidence="1">The sequence shown here is derived from an EMBL/GenBank/DDBJ whole genome shotgun (WGS) entry which is preliminary data.</text>
</comment>
<proteinExistence type="predicted"/>
<protein>
    <submittedName>
        <fullName evidence="1">Uncharacterized protein</fullName>
    </submittedName>
</protein>
<dbReference type="EMBL" id="JBFCZG010000006">
    <property type="protein sequence ID" value="KAL3420493.1"/>
    <property type="molecule type" value="Genomic_DNA"/>
</dbReference>
<evidence type="ECO:0000313" key="1">
    <source>
        <dbReference type="EMBL" id="KAL3420493.1"/>
    </source>
</evidence>
<keyword evidence="2" id="KW-1185">Reference proteome</keyword>